<evidence type="ECO:0000313" key="1">
    <source>
        <dbReference type="EMBL" id="MCI14475.1"/>
    </source>
</evidence>
<proteinExistence type="predicted"/>
<dbReference type="AlphaFoldDB" id="A0A392PU70"/>
<evidence type="ECO:0000313" key="2">
    <source>
        <dbReference type="Proteomes" id="UP000265520"/>
    </source>
</evidence>
<organism evidence="1 2">
    <name type="scientific">Trifolium medium</name>
    <dbReference type="NCBI Taxonomy" id="97028"/>
    <lineage>
        <taxon>Eukaryota</taxon>
        <taxon>Viridiplantae</taxon>
        <taxon>Streptophyta</taxon>
        <taxon>Embryophyta</taxon>
        <taxon>Tracheophyta</taxon>
        <taxon>Spermatophyta</taxon>
        <taxon>Magnoliopsida</taxon>
        <taxon>eudicotyledons</taxon>
        <taxon>Gunneridae</taxon>
        <taxon>Pentapetalae</taxon>
        <taxon>rosids</taxon>
        <taxon>fabids</taxon>
        <taxon>Fabales</taxon>
        <taxon>Fabaceae</taxon>
        <taxon>Papilionoideae</taxon>
        <taxon>50 kb inversion clade</taxon>
        <taxon>NPAAA clade</taxon>
        <taxon>Hologalegina</taxon>
        <taxon>IRL clade</taxon>
        <taxon>Trifolieae</taxon>
        <taxon>Trifolium</taxon>
    </lineage>
</organism>
<accession>A0A392PU70</accession>
<sequence length="37" mass="4120">MTAAKERERWWWSGGVEFPAGLATAVGQKGFFVTSFL</sequence>
<dbReference type="EMBL" id="LXQA010092598">
    <property type="protein sequence ID" value="MCI14475.1"/>
    <property type="molecule type" value="Genomic_DNA"/>
</dbReference>
<protein>
    <submittedName>
        <fullName evidence="1">Uncharacterized protein</fullName>
    </submittedName>
</protein>
<keyword evidence="2" id="KW-1185">Reference proteome</keyword>
<dbReference type="Proteomes" id="UP000265520">
    <property type="component" value="Unassembled WGS sequence"/>
</dbReference>
<reference evidence="1 2" key="1">
    <citation type="journal article" date="2018" name="Front. Plant Sci.">
        <title>Red Clover (Trifolium pratense) and Zigzag Clover (T. medium) - A Picture of Genomic Similarities and Differences.</title>
        <authorList>
            <person name="Dluhosova J."/>
            <person name="Istvanek J."/>
            <person name="Nedelnik J."/>
            <person name="Repkova J."/>
        </authorList>
    </citation>
    <scope>NUCLEOTIDE SEQUENCE [LARGE SCALE GENOMIC DNA]</scope>
    <source>
        <strain evidence="2">cv. 10/8</strain>
        <tissue evidence="1">Leaf</tissue>
    </source>
</reference>
<comment type="caution">
    <text evidence="1">The sequence shown here is derived from an EMBL/GenBank/DDBJ whole genome shotgun (WGS) entry which is preliminary data.</text>
</comment>
<name>A0A392PU70_9FABA</name>